<dbReference type="AlphaFoldDB" id="A0A1V5ZPT2"/>
<protein>
    <submittedName>
        <fullName evidence="1">Uncharacterized protein</fullName>
    </submittedName>
</protein>
<gene>
    <name evidence="1" type="ORF">BWY04_00437</name>
</gene>
<dbReference type="Proteomes" id="UP000485621">
    <property type="component" value="Unassembled WGS sequence"/>
</dbReference>
<sequence>MSLIPNDSIQNDYIVIFKTINQANLIIDPETSSVDLSDLPINLYQ</sequence>
<proteinExistence type="predicted"/>
<evidence type="ECO:0000313" key="1">
    <source>
        <dbReference type="EMBL" id="OQB42078.1"/>
    </source>
</evidence>
<reference evidence="1" key="1">
    <citation type="submission" date="2017-02" db="EMBL/GenBank/DDBJ databases">
        <title>Delving into the versatile metabolic prowess of the omnipresent phylum Bacteroidetes.</title>
        <authorList>
            <person name="Nobu M.K."/>
            <person name="Mei R."/>
            <person name="Narihiro T."/>
            <person name="Kuroda K."/>
            <person name="Liu W.-T."/>
        </authorList>
    </citation>
    <scope>NUCLEOTIDE SEQUENCE</scope>
    <source>
        <strain evidence="1">ADurb.Bin160</strain>
    </source>
</reference>
<organism evidence="1">
    <name type="scientific">candidate division CPR1 bacterium ADurb.Bin160</name>
    <dbReference type="NCBI Taxonomy" id="1852826"/>
    <lineage>
        <taxon>Bacteria</taxon>
        <taxon>candidate division CPR1</taxon>
    </lineage>
</organism>
<accession>A0A1V5ZPT2</accession>
<comment type="caution">
    <text evidence="1">The sequence shown here is derived from an EMBL/GenBank/DDBJ whole genome shotgun (WGS) entry which is preliminary data.</text>
</comment>
<name>A0A1V5ZPT2_9BACT</name>
<dbReference type="EMBL" id="MWDB01000006">
    <property type="protein sequence ID" value="OQB42078.1"/>
    <property type="molecule type" value="Genomic_DNA"/>
</dbReference>